<feature type="region of interest" description="Disordered" evidence="3">
    <location>
        <begin position="30"/>
        <end position="66"/>
    </location>
</feature>
<feature type="region of interest" description="Disordered" evidence="3">
    <location>
        <begin position="252"/>
        <end position="339"/>
    </location>
</feature>
<dbReference type="InterPro" id="IPR006652">
    <property type="entry name" value="Kelch_1"/>
</dbReference>
<gene>
    <name evidence="5" type="ORF">BOX15_Mlig000497g3</name>
</gene>
<dbReference type="Gene3D" id="1.25.40.420">
    <property type="match status" value="1"/>
</dbReference>
<evidence type="ECO:0000256" key="1">
    <source>
        <dbReference type="ARBA" id="ARBA00022441"/>
    </source>
</evidence>
<dbReference type="SUPFAM" id="SSF54695">
    <property type="entry name" value="POZ domain"/>
    <property type="match status" value="1"/>
</dbReference>
<dbReference type="EMBL" id="NIVC01000545">
    <property type="protein sequence ID" value="PAA81168.1"/>
    <property type="molecule type" value="Genomic_DNA"/>
</dbReference>
<feature type="compositionally biased region" description="Polar residues" evidence="3">
    <location>
        <begin position="299"/>
        <end position="339"/>
    </location>
</feature>
<evidence type="ECO:0000259" key="4">
    <source>
        <dbReference type="Pfam" id="PF07707"/>
    </source>
</evidence>
<dbReference type="InterPro" id="IPR015915">
    <property type="entry name" value="Kelch-typ_b-propeller"/>
</dbReference>
<feature type="region of interest" description="Disordered" evidence="3">
    <location>
        <begin position="84"/>
        <end position="129"/>
    </location>
</feature>
<dbReference type="Proteomes" id="UP000215902">
    <property type="component" value="Unassembled WGS sequence"/>
</dbReference>
<feature type="domain" description="BACK" evidence="4">
    <location>
        <begin position="640"/>
        <end position="720"/>
    </location>
</feature>
<dbReference type="Gene3D" id="2.120.10.80">
    <property type="entry name" value="Kelch-type beta propeller"/>
    <property type="match status" value="1"/>
</dbReference>
<evidence type="ECO:0000313" key="5">
    <source>
        <dbReference type="EMBL" id="PAA81168.1"/>
    </source>
</evidence>
<dbReference type="STRING" id="282301.A0A267G567"/>
<dbReference type="PANTHER" id="PTHR45632:SF3">
    <property type="entry name" value="KELCH-LIKE PROTEIN 32"/>
    <property type="match status" value="1"/>
</dbReference>
<reference evidence="5 6" key="1">
    <citation type="submission" date="2017-06" db="EMBL/GenBank/DDBJ databases">
        <title>A platform for efficient transgenesis in Macrostomum lignano, a flatworm model organism for stem cell research.</title>
        <authorList>
            <person name="Berezikov E."/>
        </authorList>
    </citation>
    <scope>NUCLEOTIDE SEQUENCE [LARGE SCALE GENOMIC DNA]</scope>
    <source>
        <strain evidence="5">DV1</strain>
        <tissue evidence="5">Whole organism</tissue>
    </source>
</reference>
<feature type="region of interest" description="Disordered" evidence="3">
    <location>
        <begin position="147"/>
        <end position="192"/>
    </location>
</feature>
<keyword evidence="1" id="KW-0880">Kelch repeat</keyword>
<dbReference type="InterPro" id="IPR011333">
    <property type="entry name" value="SKP1/BTB/POZ_sf"/>
</dbReference>
<dbReference type="Gene3D" id="3.30.710.10">
    <property type="entry name" value="Potassium Channel Kv1.1, Chain A"/>
    <property type="match status" value="1"/>
</dbReference>
<dbReference type="CDD" id="cd18186">
    <property type="entry name" value="BTB_POZ_ZBTB_KLHL-like"/>
    <property type="match status" value="1"/>
</dbReference>
<accession>A0A267G567</accession>
<comment type="caution">
    <text evidence="5">The sequence shown here is derived from an EMBL/GenBank/DDBJ whole genome shotgun (WGS) entry which is preliminary data.</text>
</comment>
<dbReference type="SMART" id="SM00612">
    <property type="entry name" value="Kelch"/>
    <property type="match status" value="4"/>
</dbReference>
<dbReference type="InterPro" id="IPR011705">
    <property type="entry name" value="BACK"/>
</dbReference>
<dbReference type="Pfam" id="PF07707">
    <property type="entry name" value="BACK"/>
    <property type="match status" value="1"/>
</dbReference>
<dbReference type="SUPFAM" id="SSF117281">
    <property type="entry name" value="Kelch motif"/>
    <property type="match status" value="1"/>
</dbReference>
<organism evidence="5 6">
    <name type="scientific">Macrostomum lignano</name>
    <dbReference type="NCBI Taxonomy" id="282301"/>
    <lineage>
        <taxon>Eukaryota</taxon>
        <taxon>Metazoa</taxon>
        <taxon>Spiralia</taxon>
        <taxon>Lophotrochozoa</taxon>
        <taxon>Platyhelminthes</taxon>
        <taxon>Rhabditophora</taxon>
        <taxon>Macrostomorpha</taxon>
        <taxon>Macrostomida</taxon>
        <taxon>Macrostomidae</taxon>
        <taxon>Macrostomum</taxon>
    </lineage>
</organism>
<proteinExistence type="predicted"/>
<keyword evidence="6" id="KW-1185">Reference proteome</keyword>
<sequence length="1112" mass="122773">MNQYPRSDHSDGNGFGKQFYIIQETVSENLNNREQEPVSNGVITESAPDNLNASEQEPASNGVITESAPDNLNAIEQEPASNGVITESQPDNLNASEQEPASNGVITESQPDNLNASEQEPASNGVITESAPDNLNAIEQEPASNGVITESAPDNLNASEQEPASNGVITESQPDNLNASEQEPASNGVITESAPDNLNAIEQEPASNGVITESAPDNLNANEQEPASNGVITESQPDNLNAIEQEPASNGVITESQPDNLNASEQEPASNGVTTESQPDNLSASEQEPASHGVITASAPDNLNASEQEPASNGVITESAPDNLNASEQEPASNGVITESQPDNLNAIEQEPASNGVITESAPDNLNAIEQEPASNGVITESAPDSLNASEQEPASNFIQKSVRNNLPDHGVTFQHSPKLSIFTDVLTKSCDVLPPSIKDERTEKSLDISDSIFEQSHIQSTNATEKSNILQRAFPKLTQMLMSNQLEPRMHQLVQEYITTEWDTDWLSADLSFFNTYTVVLVDSGETRQVSPQLLSLHSTYFKAAFQHSQSTTLNVCLGSMAHLEPHVRAIIDSINSPDDQLDITVENYLEIFLASDFLGCNQLQDRCVQLMKCVFAHNAVEALRAFHSLFKYFSYESYKVCLKPILRNINKLNHDGYLQRLEVDELEYLLMHDMLNCKIELDVLRIIDRWMHYRRKVPDAEISPQLDRLMCCVRSKKLTVCEKIYCRKKLPLTTKSIYKGLITKNADSFGDFFQRYNRKVHKESEERQPHQVVLLLICCSINESVISQGIPRSQPLAHCMYVNPYNGKLLDGPPDGRKVSHVVDPEFVLVPYHLREEGSRAKIFCVAAGNNIYVVGGIWALNIQRKVLRFDRQEPQLGWRVCSQLNEARIGHCCTVVQGYLYAIGGCISSQTELASVERFPIDKNSNRWSLVEQMLYMRKDAAAVEHRGRVFVIGGIAGLKKHDTAEIYCPMSNAWTLVPSRMSKPRCLLGAVVIGQSVYAVGGKYYSECLRSVERWQEGSGWHRLSQKMDRDICSLGCVAVDERILMFGGLDSFNTKIDRINFLDIEDAAAGSGKLLDARRKALKQRFSDQLIPGDVQGLSACVLDFDF</sequence>
<feature type="region of interest" description="Disordered" evidence="3">
    <location>
        <begin position="210"/>
        <end position="234"/>
    </location>
</feature>
<evidence type="ECO:0000256" key="3">
    <source>
        <dbReference type="SAM" id="MobiDB-lite"/>
    </source>
</evidence>
<feature type="compositionally biased region" description="Polar residues" evidence="3">
    <location>
        <begin position="252"/>
        <end position="288"/>
    </location>
</feature>
<evidence type="ECO:0000313" key="6">
    <source>
        <dbReference type="Proteomes" id="UP000215902"/>
    </source>
</evidence>
<dbReference type="OrthoDB" id="45365at2759"/>
<keyword evidence="2" id="KW-0677">Repeat</keyword>
<name>A0A267G567_9PLAT</name>
<feature type="compositionally biased region" description="Polar residues" evidence="3">
    <location>
        <begin position="37"/>
        <end position="66"/>
    </location>
</feature>
<dbReference type="AlphaFoldDB" id="A0A267G567"/>
<dbReference type="PANTHER" id="PTHR45632">
    <property type="entry name" value="LD33804P"/>
    <property type="match status" value="1"/>
</dbReference>
<dbReference type="Pfam" id="PF01344">
    <property type="entry name" value="Kelch_1"/>
    <property type="match status" value="3"/>
</dbReference>
<protein>
    <recommendedName>
        <fullName evidence="4">BACK domain-containing protein</fullName>
    </recommendedName>
</protein>
<evidence type="ECO:0000256" key="2">
    <source>
        <dbReference type="ARBA" id="ARBA00022737"/>
    </source>
</evidence>